<protein>
    <submittedName>
        <fullName evidence="2">Uncharacterized protein</fullName>
    </submittedName>
</protein>
<keyword evidence="3" id="KW-1185">Reference proteome</keyword>
<organism evidence="2 3">
    <name type="scientific">Streptomonospora nanhaiensis</name>
    <dbReference type="NCBI Taxonomy" id="1323731"/>
    <lineage>
        <taxon>Bacteria</taxon>
        <taxon>Bacillati</taxon>
        <taxon>Actinomycetota</taxon>
        <taxon>Actinomycetes</taxon>
        <taxon>Streptosporangiales</taxon>
        <taxon>Nocardiopsidaceae</taxon>
        <taxon>Streptomonospora</taxon>
    </lineage>
</organism>
<name>A0A853BKV8_9ACTN</name>
<gene>
    <name evidence="2" type="ORF">HNR12_001564</name>
</gene>
<evidence type="ECO:0000313" key="3">
    <source>
        <dbReference type="Proteomes" id="UP000575985"/>
    </source>
</evidence>
<reference evidence="2 3" key="1">
    <citation type="submission" date="2020-07" db="EMBL/GenBank/DDBJ databases">
        <title>Sequencing the genomes of 1000 actinobacteria strains.</title>
        <authorList>
            <person name="Klenk H.-P."/>
        </authorList>
    </citation>
    <scope>NUCLEOTIDE SEQUENCE [LARGE SCALE GENOMIC DNA]</scope>
    <source>
        <strain evidence="2 3">DSM 45927</strain>
    </source>
</reference>
<dbReference type="Proteomes" id="UP000575985">
    <property type="component" value="Unassembled WGS sequence"/>
</dbReference>
<evidence type="ECO:0000256" key="1">
    <source>
        <dbReference type="SAM" id="MobiDB-lite"/>
    </source>
</evidence>
<feature type="compositionally biased region" description="Basic and acidic residues" evidence="1">
    <location>
        <begin position="122"/>
        <end position="134"/>
    </location>
</feature>
<dbReference type="EMBL" id="JACCFO010000001">
    <property type="protein sequence ID" value="NYI95287.1"/>
    <property type="molecule type" value="Genomic_DNA"/>
</dbReference>
<dbReference type="AlphaFoldDB" id="A0A853BKV8"/>
<sequence length="219" mass="21780">MITAATRQEFVDVEGLGDVVVAAVGEPGDALGVGVLGGEEDDAQPGQLPAQDAADLEAVAVGQHDVEDDEVGPAQARGLDRLGGGGGRGRGEAVEVQHGGHHVDDVGFVVHDEDSGSGGHRASRESESDEKEMRTGPAGVPRGGNLGDGRGVAPVQECASGGAWRGAPRALSARTALGRGGLGGRWSVLVSVVGVVTGAARTAGGWGSGHPPGGGRLVW</sequence>
<feature type="region of interest" description="Disordered" evidence="1">
    <location>
        <begin position="112"/>
        <end position="147"/>
    </location>
</feature>
<accession>A0A853BKV8</accession>
<proteinExistence type="predicted"/>
<evidence type="ECO:0000313" key="2">
    <source>
        <dbReference type="EMBL" id="NYI95287.1"/>
    </source>
</evidence>
<comment type="caution">
    <text evidence="2">The sequence shown here is derived from an EMBL/GenBank/DDBJ whole genome shotgun (WGS) entry which is preliminary data.</text>
</comment>